<reference evidence="3" key="2">
    <citation type="submission" date="2014-03" db="EMBL/GenBank/DDBJ databases">
        <title>The Genome Sequence of Puccinia striiformis f. sp. tritici PST-78.</title>
        <authorList>
            <consortium name="The Broad Institute Genome Sequencing Platform"/>
            <person name="Cuomo C."/>
            <person name="Hulbert S."/>
            <person name="Chen X."/>
            <person name="Walker B."/>
            <person name="Young S.K."/>
            <person name="Zeng Q."/>
            <person name="Gargeya S."/>
            <person name="Fitzgerald M."/>
            <person name="Haas B."/>
            <person name="Abouelleil A."/>
            <person name="Alvarado L."/>
            <person name="Arachchi H.M."/>
            <person name="Berlin A.M."/>
            <person name="Chapman S.B."/>
            <person name="Goldberg J."/>
            <person name="Griggs A."/>
            <person name="Gujja S."/>
            <person name="Hansen M."/>
            <person name="Howarth C."/>
            <person name="Imamovic A."/>
            <person name="Larimer J."/>
            <person name="McCowan C."/>
            <person name="Montmayeur A."/>
            <person name="Murphy C."/>
            <person name="Neiman D."/>
            <person name="Pearson M."/>
            <person name="Priest M."/>
            <person name="Roberts A."/>
            <person name="Saif S."/>
            <person name="Shea T."/>
            <person name="Sisk P."/>
            <person name="Sykes S."/>
            <person name="Wortman J."/>
            <person name="Nusbaum C."/>
            <person name="Birren B."/>
        </authorList>
    </citation>
    <scope>NUCLEOTIDE SEQUENCE [LARGE SCALE GENOMIC DNA]</scope>
    <source>
        <strain evidence="3">race PST-78</strain>
    </source>
</reference>
<dbReference type="AlphaFoldDB" id="A0A0L0VYA0"/>
<dbReference type="EMBL" id="AJIL01000013">
    <property type="protein sequence ID" value="KNF04245.1"/>
    <property type="molecule type" value="Genomic_DNA"/>
</dbReference>
<evidence type="ECO:0000256" key="1">
    <source>
        <dbReference type="SAM" id="MobiDB-lite"/>
    </source>
</evidence>
<protein>
    <submittedName>
        <fullName evidence="2">Uncharacterized protein</fullName>
    </submittedName>
</protein>
<reference evidence="2" key="1">
    <citation type="submission" date="2014-03" db="EMBL/GenBank/DDBJ databases">
        <title>Cloning and expression analysis of gamma-glutamylcysteines synthetase in perennial ryegrass.</title>
        <authorList>
            <person name="Wei S."/>
            <person name="Sun Z."/>
        </authorList>
    </citation>
    <scope>NUCLEOTIDE SEQUENCE</scope>
    <source>
        <strain evidence="2">Race PST-78</strain>
    </source>
</reference>
<sequence length="319" mass="35667">MHSSSQDGHQEVPTLNFRRRKASGPSRPFPPGFTPVTQVSPCTPRSIKDSCPIFLPPTLRSPLPPSNGGMAMEKQQARVHRLVKIPPSPQAQPSQRNQARLLPSIKRICRITRPSQRPPDHSAFSPSSASAAQDSSEHGTPHNGPAMSKHITTRLRSLSQHSSIISRPKLRDLQPSPSLECLYRNTGDSYRYRSVSPQMKPKAKPGLPRTSSIPTNISTPSVDRSAHSLLERRTKPVQPEKNWNPRKNNPPEFSCPRRSARAPSTPRMEQVGQTPTSYIHFNSSGSHQMETTQGIDSSKKLPDYVLNNWTDWRREILLD</sequence>
<gene>
    <name evidence="2" type="ORF">PSTG_02593</name>
</gene>
<accession>A0A0L0VYA0</accession>
<feature type="compositionally biased region" description="Low complexity" evidence="1">
    <location>
        <begin position="210"/>
        <end position="221"/>
    </location>
</feature>
<evidence type="ECO:0000313" key="3">
    <source>
        <dbReference type="Proteomes" id="UP000054564"/>
    </source>
</evidence>
<dbReference type="EMBL" id="AJIL01000013">
    <property type="protein sequence ID" value="KNF04246.1"/>
    <property type="molecule type" value="Genomic_DNA"/>
</dbReference>
<feature type="compositionally biased region" description="Low complexity" evidence="1">
    <location>
        <begin position="122"/>
        <end position="134"/>
    </location>
</feature>
<keyword evidence="3" id="KW-1185">Reference proteome</keyword>
<feature type="region of interest" description="Disordered" evidence="1">
    <location>
        <begin position="192"/>
        <end position="272"/>
    </location>
</feature>
<evidence type="ECO:0000313" key="2">
    <source>
        <dbReference type="EMBL" id="KNF04246.1"/>
    </source>
</evidence>
<feature type="region of interest" description="Disordered" evidence="1">
    <location>
        <begin position="1"/>
        <end position="148"/>
    </location>
</feature>
<proteinExistence type="predicted"/>
<comment type="caution">
    <text evidence="2">The sequence shown here is derived from an EMBL/GenBank/DDBJ whole genome shotgun (WGS) entry which is preliminary data.</text>
</comment>
<dbReference type="Proteomes" id="UP000054564">
    <property type="component" value="Unassembled WGS sequence"/>
</dbReference>
<dbReference type="OrthoDB" id="2497561at2759"/>
<name>A0A0L0VYA0_9BASI</name>
<feature type="compositionally biased region" description="Basic and acidic residues" evidence="1">
    <location>
        <begin position="224"/>
        <end position="234"/>
    </location>
</feature>
<organism evidence="2 3">
    <name type="scientific">Puccinia striiformis f. sp. tritici PST-78</name>
    <dbReference type="NCBI Taxonomy" id="1165861"/>
    <lineage>
        <taxon>Eukaryota</taxon>
        <taxon>Fungi</taxon>
        <taxon>Dikarya</taxon>
        <taxon>Basidiomycota</taxon>
        <taxon>Pucciniomycotina</taxon>
        <taxon>Pucciniomycetes</taxon>
        <taxon>Pucciniales</taxon>
        <taxon>Pucciniaceae</taxon>
        <taxon>Puccinia</taxon>
    </lineage>
</organism>